<dbReference type="GeneID" id="25914494"/>
<sequence length="267" mass="30433">MDPRSTYRNGQMMSVPGRMNQTSQMLMSLQHTVNARDVKEGSQGQSSQRQRELLKNQRATNSARGGRPKHSKIPTEICKLPSLELQDRVLSLLDSEQGTEAMVRDAVAAVRDRRAQLEQQTRAYVRREDVPLLAVGSRVWYRLRGKSHDLSSRWGGPARVVAVQAPLTHTVEMSDGSHRTFLRAELKPHVEKLSEQEEQRSVVQYRPHSPYEEWLMHHSPLTERQDGYRQAFDHAMHRTKQARTWAGTLGVVVRRGESTIHCATGGR</sequence>
<organism evidence="2 3">
    <name type="scientific">Sphaeroforma arctica JP610</name>
    <dbReference type="NCBI Taxonomy" id="667725"/>
    <lineage>
        <taxon>Eukaryota</taxon>
        <taxon>Ichthyosporea</taxon>
        <taxon>Ichthyophonida</taxon>
        <taxon>Sphaeroforma</taxon>
    </lineage>
</organism>
<name>A0A0L0F9R4_9EUKA</name>
<keyword evidence="3" id="KW-1185">Reference proteome</keyword>
<dbReference type="Proteomes" id="UP000054560">
    <property type="component" value="Unassembled WGS sequence"/>
</dbReference>
<accession>A0A0L0F9R4</accession>
<dbReference type="EMBL" id="KQ245603">
    <property type="protein sequence ID" value="KNC73450.1"/>
    <property type="molecule type" value="Genomic_DNA"/>
</dbReference>
<feature type="region of interest" description="Disordered" evidence="1">
    <location>
        <begin position="36"/>
        <end position="75"/>
    </location>
</feature>
<evidence type="ECO:0000256" key="1">
    <source>
        <dbReference type="SAM" id="MobiDB-lite"/>
    </source>
</evidence>
<evidence type="ECO:0000313" key="3">
    <source>
        <dbReference type="Proteomes" id="UP000054560"/>
    </source>
</evidence>
<proteinExistence type="predicted"/>
<protein>
    <submittedName>
        <fullName evidence="2">Uncharacterized protein</fullName>
    </submittedName>
</protein>
<gene>
    <name evidence="2" type="ORF">SARC_13990</name>
</gene>
<dbReference type="RefSeq" id="XP_014147352.1">
    <property type="nucleotide sequence ID" value="XM_014291877.1"/>
</dbReference>
<reference evidence="2 3" key="1">
    <citation type="submission" date="2011-02" db="EMBL/GenBank/DDBJ databases">
        <title>The Genome Sequence of Sphaeroforma arctica JP610.</title>
        <authorList>
            <consortium name="The Broad Institute Genome Sequencing Platform"/>
            <person name="Russ C."/>
            <person name="Cuomo C."/>
            <person name="Young S.K."/>
            <person name="Zeng Q."/>
            <person name="Gargeya S."/>
            <person name="Alvarado L."/>
            <person name="Berlin A."/>
            <person name="Chapman S.B."/>
            <person name="Chen Z."/>
            <person name="Freedman E."/>
            <person name="Gellesch M."/>
            <person name="Goldberg J."/>
            <person name="Griggs A."/>
            <person name="Gujja S."/>
            <person name="Heilman E."/>
            <person name="Heiman D."/>
            <person name="Howarth C."/>
            <person name="Mehta T."/>
            <person name="Neiman D."/>
            <person name="Pearson M."/>
            <person name="Roberts A."/>
            <person name="Saif S."/>
            <person name="Shea T."/>
            <person name="Shenoy N."/>
            <person name="Sisk P."/>
            <person name="Stolte C."/>
            <person name="Sykes S."/>
            <person name="White J."/>
            <person name="Yandava C."/>
            <person name="Burger G."/>
            <person name="Gray M.W."/>
            <person name="Holland P.W.H."/>
            <person name="King N."/>
            <person name="Lang F.B.F."/>
            <person name="Roger A.J."/>
            <person name="Ruiz-Trillo I."/>
            <person name="Haas B."/>
            <person name="Nusbaum C."/>
            <person name="Birren B."/>
        </authorList>
    </citation>
    <scope>NUCLEOTIDE SEQUENCE [LARGE SCALE GENOMIC DNA]</scope>
    <source>
        <strain evidence="2 3">JP610</strain>
    </source>
</reference>
<dbReference type="AlphaFoldDB" id="A0A0L0F9R4"/>
<evidence type="ECO:0000313" key="2">
    <source>
        <dbReference type="EMBL" id="KNC73450.1"/>
    </source>
</evidence>